<feature type="domain" description="C2H2-type" evidence="12">
    <location>
        <begin position="348"/>
        <end position="371"/>
    </location>
</feature>
<evidence type="ECO:0000256" key="1">
    <source>
        <dbReference type="ARBA" id="ARBA00004123"/>
    </source>
</evidence>
<evidence type="ECO:0000256" key="5">
    <source>
        <dbReference type="ARBA" id="ARBA00022833"/>
    </source>
</evidence>
<keyword evidence="3" id="KW-0677">Repeat</keyword>
<comment type="caution">
    <text evidence="13">The sequence shown here is derived from an EMBL/GenBank/DDBJ whole genome shotgun (WGS) entry which is preliminary data.</text>
</comment>
<protein>
    <recommendedName>
        <fullName evidence="12">C2H2-type domain-containing protein</fullName>
    </recommendedName>
</protein>
<evidence type="ECO:0000313" key="13">
    <source>
        <dbReference type="EMBL" id="KAL3405315.1"/>
    </source>
</evidence>
<dbReference type="Proteomes" id="UP001627154">
    <property type="component" value="Unassembled WGS sequence"/>
</dbReference>
<evidence type="ECO:0000256" key="9">
    <source>
        <dbReference type="ARBA" id="ARBA00023242"/>
    </source>
</evidence>
<feature type="domain" description="C2H2-type" evidence="12">
    <location>
        <begin position="263"/>
        <end position="291"/>
    </location>
</feature>
<name>A0ABD2XJ66_9HYME</name>
<evidence type="ECO:0000256" key="10">
    <source>
        <dbReference type="PROSITE-ProRule" id="PRU00042"/>
    </source>
</evidence>
<feature type="domain" description="C2H2-type" evidence="12">
    <location>
        <begin position="434"/>
        <end position="459"/>
    </location>
</feature>
<keyword evidence="14" id="KW-1185">Reference proteome</keyword>
<evidence type="ECO:0000256" key="7">
    <source>
        <dbReference type="ARBA" id="ARBA00023125"/>
    </source>
</evidence>
<comment type="subcellular location">
    <subcellularLocation>
        <location evidence="1">Nucleus</location>
    </subcellularLocation>
</comment>
<dbReference type="AlphaFoldDB" id="A0ABD2XJ66"/>
<sequence>MQRRKSMTSLKFNKMESSGPFNSTVKVKEESNDTYYNKNGGSETSDQAFDAKNVQYLKCLQEISIYTPEEYQGIYQFQPNQEIKVEFKCKDVKPRENLLELHKVIEGIHEFQSNQIKTEVECKEEKPNVNLQVSDETNEGIHQFQPKNEIEIEFECKEFEPIVILSLPNEVNVWSQRSDQYQILKNSSIKIETEGKVKKEFLSDTQKTIDIKTGCTLNGQNEKVYTLVNESKQSAECDASLKNLSAKVSVQPDINSENNSKSYSCDICKKTFKSKPYFNVHIGSAHYGRKPHKCDICGKSFAQKVSLNTHVNSIHERIAYPCDICEKTFSRKYHLKIHIDSLHNGRKYHCNTCEKSFTQICSLKNHIDAIHNFITYPCYVCKKTFSNKIYLKIHMNSKHKENRNPHKCDICGKSFAYRSSLKIHIDSVHNGIRHTCRICKKTFRQKGYLKLHINSVHGN</sequence>
<dbReference type="PANTHER" id="PTHR24394:SF58">
    <property type="entry name" value="ZINC FINGER AND BTB DOMAIN CONTAINING 33"/>
    <property type="match status" value="1"/>
</dbReference>
<organism evidence="13 14">
    <name type="scientific">Trichogramma kaykai</name>
    <dbReference type="NCBI Taxonomy" id="54128"/>
    <lineage>
        <taxon>Eukaryota</taxon>
        <taxon>Metazoa</taxon>
        <taxon>Ecdysozoa</taxon>
        <taxon>Arthropoda</taxon>
        <taxon>Hexapoda</taxon>
        <taxon>Insecta</taxon>
        <taxon>Pterygota</taxon>
        <taxon>Neoptera</taxon>
        <taxon>Endopterygota</taxon>
        <taxon>Hymenoptera</taxon>
        <taxon>Apocrita</taxon>
        <taxon>Proctotrupomorpha</taxon>
        <taxon>Chalcidoidea</taxon>
        <taxon>Trichogrammatidae</taxon>
        <taxon>Trichogramma</taxon>
    </lineage>
</organism>
<dbReference type="PANTHER" id="PTHR24394">
    <property type="entry name" value="ZINC FINGER PROTEIN"/>
    <property type="match status" value="1"/>
</dbReference>
<evidence type="ECO:0000256" key="2">
    <source>
        <dbReference type="ARBA" id="ARBA00022723"/>
    </source>
</evidence>
<dbReference type="InterPro" id="IPR013087">
    <property type="entry name" value="Znf_C2H2_type"/>
</dbReference>
<dbReference type="PROSITE" id="PS00028">
    <property type="entry name" value="ZINC_FINGER_C2H2_1"/>
    <property type="match status" value="7"/>
</dbReference>
<feature type="domain" description="C2H2-type" evidence="12">
    <location>
        <begin position="376"/>
        <end position="404"/>
    </location>
</feature>
<evidence type="ECO:0000256" key="4">
    <source>
        <dbReference type="ARBA" id="ARBA00022771"/>
    </source>
</evidence>
<dbReference type="SMART" id="SM00355">
    <property type="entry name" value="ZnF_C2H2"/>
    <property type="match status" value="7"/>
</dbReference>
<evidence type="ECO:0000256" key="6">
    <source>
        <dbReference type="ARBA" id="ARBA00023015"/>
    </source>
</evidence>
<dbReference type="Gene3D" id="3.30.160.60">
    <property type="entry name" value="Classic Zinc Finger"/>
    <property type="match status" value="6"/>
</dbReference>
<evidence type="ECO:0000259" key="12">
    <source>
        <dbReference type="PROSITE" id="PS50157"/>
    </source>
</evidence>
<dbReference type="GO" id="GO:0005634">
    <property type="term" value="C:nucleus"/>
    <property type="evidence" value="ECO:0007669"/>
    <property type="project" value="UniProtKB-SubCell"/>
</dbReference>
<dbReference type="PROSITE" id="PS50157">
    <property type="entry name" value="ZINC_FINGER_C2H2_2"/>
    <property type="match status" value="7"/>
</dbReference>
<keyword evidence="8" id="KW-0804">Transcription</keyword>
<keyword evidence="5" id="KW-0862">Zinc</keyword>
<evidence type="ECO:0000256" key="3">
    <source>
        <dbReference type="ARBA" id="ARBA00022737"/>
    </source>
</evidence>
<feature type="domain" description="C2H2-type" evidence="12">
    <location>
        <begin position="406"/>
        <end position="434"/>
    </location>
</feature>
<gene>
    <name evidence="13" type="ORF">TKK_002344</name>
</gene>
<keyword evidence="9" id="KW-0539">Nucleus</keyword>
<accession>A0ABD2XJ66</accession>
<dbReference type="GO" id="GO:0008270">
    <property type="term" value="F:zinc ion binding"/>
    <property type="evidence" value="ECO:0007669"/>
    <property type="project" value="UniProtKB-KW"/>
</dbReference>
<dbReference type="SUPFAM" id="SSF57667">
    <property type="entry name" value="beta-beta-alpha zinc fingers"/>
    <property type="match status" value="4"/>
</dbReference>
<feature type="domain" description="C2H2-type" evidence="12">
    <location>
        <begin position="320"/>
        <end position="348"/>
    </location>
</feature>
<evidence type="ECO:0000256" key="8">
    <source>
        <dbReference type="ARBA" id="ARBA00023163"/>
    </source>
</evidence>
<keyword evidence="6" id="KW-0805">Transcription regulation</keyword>
<feature type="domain" description="C2H2-type" evidence="12">
    <location>
        <begin position="292"/>
        <end position="315"/>
    </location>
</feature>
<evidence type="ECO:0000313" key="14">
    <source>
        <dbReference type="Proteomes" id="UP001627154"/>
    </source>
</evidence>
<evidence type="ECO:0000256" key="11">
    <source>
        <dbReference type="SAM" id="MobiDB-lite"/>
    </source>
</evidence>
<dbReference type="FunFam" id="3.30.160.60:FF:000325">
    <property type="entry name" value="ZFP90 zinc finger protein"/>
    <property type="match status" value="1"/>
</dbReference>
<feature type="compositionally biased region" description="Polar residues" evidence="11">
    <location>
        <begin position="7"/>
        <end position="25"/>
    </location>
</feature>
<feature type="region of interest" description="Disordered" evidence="11">
    <location>
        <begin position="1"/>
        <end position="26"/>
    </location>
</feature>
<keyword evidence="7" id="KW-0238">DNA-binding</keyword>
<dbReference type="FunFam" id="3.30.160.60:FF:000624">
    <property type="entry name" value="zinc finger protein 697"/>
    <property type="match status" value="1"/>
</dbReference>
<keyword evidence="2" id="KW-0479">Metal-binding</keyword>
<dbReference type="InterPro" id="IPR036236">
    <property type="entry name" value="Znf_C2H2_sf"/>
</dbReference>
<dbReference type="EMBL" id="JBJJXI010000021">
    <property type="protein sequence ID" value="KAL3405315.1"/>
    <property type="molecule type" value="Genomic_DNA"/>
</dbReference>
<dbReference type="Pfam" id="PF00096">
    <property type="entry name" value="zf-C2H2"/>
    <property type="match status" value="6"/>
</dbReference>
<proteinExistence type="predicted"/>
<dbReference type="GO" id="GO:0003677">
    <property type="term" value="F:DNA binding"/>
    <property type="evidence" value="ECO:0007669"/>
    <property type="project" value="UniProtKB-KW"/>
</dbReference>
<keyword evidence="4 10" id="KW-0863">Zinc-finger</keyword>
<reference evidence="13 14" key="1">
    <citation type="journal article" date="2024" name="bioRxiv">
        <title>A reference genome for Trichogramma kaykai: A tiny desert-dwelling parasitoid wasp with competing sex-ratio distorters.</title>
        <authorList>
            <person name="Culotta J."/>
            <person name="Lindsey A.R."/>
        </authorList>
    </citation>
    <scope>NUCLEOTIDE SEQUENCE [LARGE SCALE GENOMIC DNA]</scope>
    <source>
        <strain evidence="13 14">KSX58</strain>
    </source>
</reference>